<evidence type="ECO:0000313" key="4">
    <source>
        <dbReference type="Proteomes" id="UP000523161"/>
    </source>
</evidence>
<dbReference type="AlphaFoldDB" id="A0A7Y5ARC0"/>
<accession>A0A7Y5ARC0</accession>
<evidence type="ECO:0000256" key="1">
    <source>
        <dbReference type="SAM" id="SignalP"/>
    </source>
</evidence>
<feature type="chain" id="PRO_5030973203" description="Ysc84 actin-binding domain-containing protein" evidence="1">
    <location>
        <begin position="21"/>
        <end position="187"/>
    </location>
</feature>
<comment type="caution">
    <text evidence="3">The sequence shown here is derived from an EMBL/GenBank/DDBJ whole genome shotgun (WGS) entry which is preliminary data.</text>
</comment>
<reference evidence="3 4" key="1">
    <citation type="submission" date="2020-06" db="EMBL/GenBank/DDBJ databases">
        <title>Rheinheimera sp. nov., a marine bacterium isolated from coastal.</title>
        <authorList>
            <person name="Yu Q."/>
            <person name="Qi Y."/>
            <person name="Pu J."/>
        </authorList>
    </citation>
    <scope>NUCLEOTIDE SEQUENCE [LARGE SCALE GENOMIC DNA]</scope>
    <source>
        <strain evidence="3 4">YQF-2</strain>
    </source>
</reference>
<organism evidence="3 4">
    <name type="scientific">Rheinheimera lutimaris</name>
    <dbReference type="NCBI Taxonomy" id="2740584"/>
    <lineage>
        <taxon>Bacteria</taxon>
        <taxon>Pseudomonadati</taxon>
        <taxon>Pseudomonadota</taxon>
        <taxon>Gammaproteobacteria</taxon>
        <taxon>Chromatiales</taxon>
        <taxon>Chromatiaceae</taxon>
        <taxon>Rheinheimera</taxon>
    </lineage>
</organism>
<gene>
    <name evidence="3" type="ORF">HRH59_07855</name>
</gene>
<dbReference type="Proteomes" id="UP000523161">
    <property type="component" value="Unassembled WGS sequence"/>
</dbReference>
<name>A0A7Y5ARC0_9GAMM</name>
<dbReference type="Pfam" id="PF04366">
    <property type="entry name" value="Ysc84"/>
    <property type="match status" value="1"/>
</dbReference>
<dbReference type="EMBL" id="JABSOD010000006">
    <property type="protein sequence ID" value="NRQ42486.1"/>
    <property type="molecule type" value="Genomic_DNA"/>
</dbReference>
<dbReference type="PROSITE" id="PS51257">
    <property type="entry name" value="PROKAR_LIPOPROTEIN"/>
    <property type="match status" value="1"/>
</dbReference>
<feature type="domain" description="Ysc84 actin-binding" evidence="2">
    <location>
        <begin position="99"/>
        <end position="187"/>
    </location>
</feature>
<feature type="signal peptide" evidence="1">
    <location>
        <begin position="1"/>
        <end position="20"/>
    </location>
</feature>
<keyword evidence="4" id="KW-1185">Reference proteome</keyword>
<dbReference type="RefSeq" id="WP_173500729.1">
    <property type="nucleotide sequence ID" value="NZ_JABSOD010000006.1"/>
</dbReference>
<sequence length="187" mass="19846">MWKFISAVILSSVFMLQGCAGGLNASAAEQKNAINQMRTEVLAQLYREKSAARAELQNAPGYATFSNANVNLILASFGGGYGVVRDNRSGKDSYMKMGEVGVGLGAGVKDFRLVMVFHTADAMQRFIEQGWAFGAQADAAAKAGDKGGAVGAEASVDDVTIYQFTEAGLALQATLKGTKFWLDKDLN</sequence>
<dbReference type="InterPro" id="IPR007461">
    <property type="entry name" value="Ysc84_actin-binding"/>
</dbReference>
<proteinExistence type="predicted"/>
<keyword evidence="1" id="KW-0732">Signal</keyword>
<protein>
    <recommendedName>
        <fullName evidence="2">Ysc84 actin-binding domain-containing protein</fullName>
    </recommendedName>
</protein>
<evidence type="ECO:0000259" key="2">
    <source>
        <dbReference type="Pfam" id="PF04366"/>
    </source>
</evidence>
<evidence type="ECO:0000313" key="3">
    <source>
        <dbReference type="EMBL" id="NRQ42486.1"/>
    </source>
</evidence>